<accession>A0A915KVN2</accession>
<proteinExistence type="predicted"/>
<dbReference type="WBParaSite" id="nRc.2.0.1.t42207-RA">
    <property type="protein sequence ID" value="nRc.2.0.1.t42207-RA"/>
    <property type="gene ID" value="nRc.2.0.1.g42207"/>
</dbReference>
<sequence length="79" mass="8907">MEISHLDPSIILPKLTRKRLSETARLLRHAFTFRRTASAVSMGQDLQRGFAFSQEENGVVTQSQIVRAYDSTKAKPEGM</sequence>
<reference evidence="2" key="1">
    <citation type="submission" date="2022-11" db="UniProtKB">
        <authorList>
            <consortium name="WormBaseParasite"/>
        </authorList>
    </citation>
    <scope>IDENTIFICATION</scope>
</reference>
<organism evidence="1 2">
    <name type="scientific">Romanomermis culicivorax</name>
    <name type="common">Nematode worm</name>
    <dbReference type="NCBI Taxonomy" id="13658"/>
    <lineage>
        <taxon>Eukaryota</taxon>
        <taxon>Metazoa</taxon>
        <taxon>Ecdysozoa</taxon>
        <taxon>Nematoda</taxon>
        <taxon>Enoplea</taxon>
        <taxon>Dorylaimia</taxon>
        <taxon>Mermithida</taxon>
        <taxon>Mermithoidea</taxon>
        <taxon>Mermithidae</taxon>
        <taxon>Romanomermis</taxon>
    </lineage>
</organism>
<dbReference type="AlphaFoldDB" id="A0A915KVN2"/>
<keyword evidence="1" id="KW-1185">Reference proteome</keyword>
<name>A0A915KVN2_ROMCU</name>
<dbReference type="Proteomes" id="UP000887565">
    <property type="component" value="Unplaced"/>
</dbReference>
<evidence type="ECO:0000313" key="2">
    <source>
        <dbReference type="WBParaSite" id="nRc.2.0.1.t42207-RA"/>
    </source>
</evidence>
<protein>
    <submittedName>
        <fullName evidence="2">Uncharacterized protein</fullName>
    </submittedName>
</protein>
<evidence type="ECO:0000313" key="1">
    <source>
        <dbReference type="Proteomes" id="UP000887565"/>
    </source>
</evidence>